<reference evidence="2" key="1">
    <citation type="journal article" date="2019" name="Int. J. Syst. Evol. Microbiol.">
        <title>The Global Catalogue of Microorganisms (GCM) 10K type strain sequencing project: providing services to taxonomists for standard genome sequencing and annotation.</title>
        <authorList>
            <consortium name="The Broad Institute Genomics Platform"/>
            <consortium name="The Broad Institute Genome Sequencing Center for Infectious Disease"/>
            <person name="Wu L."/>
            <person name="Ma J."/>
        </authorList>
    </citation>
    <scope>NUCLEOTIDE SEQUENCE [LARGE SCALE GENOMIC DNA]</scope>
    <source>
        <strain evidence="2">TISTR 1827</strain>
    </source>
</reference>
<dbReference type="Proteomes" id="UP001597493">
    <property type="component" value="Unassembled WGS sequence"/>
</dbReference>
<accession>A0ABW5QR66</accession>
<dbReference type="RefSeq" id="WP_379268846.1">
    <property type="nucleotide sequence ID" value="NZ_JBHUGT010000050.1"/>
</dbReference>
<dbReference type="Pfam" id="PF14070">
    <property type="entry name" value="YjfB_motility"/>
    <property type="match status" value="1"/>
</dbReference>
<evidence type="ECO:0000313" key="2">
    <source>
        <dbReference type="Proteomes" id="UP001597493"/>
    </source>
</evidence>
<dbReference type="EMBL" id="JBHUMY010000001">
    <property type="protein sequence ID" value="MFD2658882.1"/>
    <property type="molecule type" value="Genomic_DNA"/>
</dbReference>
<comment type="caution">
    <text evidence="1">The sequence shown here is derived from an EMBL/GenBank/DDBJ whole genome shotgun (WGS) entry which is preliminary data.</text>
</comment>
<protein>
    <submittedName>
        <fullName evidence="1">YjfB family protein</fullName>
    </submittedName>
</protein>
<dbReference type="InterPro" id="IPR025906">
    <property type="entry name" value="YjfB_motility"/>
</dbReference>
<sequence>MDIAATSSAFSQAALMQAVSLRVMDMAQTQAQQQGDNLAQMMASVQPHIGRQLDIKV</sequence>
<evidence type="ECO:0000313" key="1">
    <source>
        <dbReference type="EMBL" id="MFD2658882.1"/>
    </source>
</evidence>
<proteinExistence type="predicted"/>
<gene>
    <name evidence="1" type="ORF">ACFSW5_01230</name>
</gene>
<organism evidence="1 2">
    <name type="scientific">Paenibacillus thailandensis</name>
    <dbReference type="NCBI Taxonomy" id="393250"/>
    <lineage>
        <taxon>Bacteria</taxon>
        <taxon>Bacillati</taxon>
        <taxon>Bacillota</taxon>
        <taxon>Bacilli</taxon>
        <taxon>Bacillales</taxon>
        <taxon>Paenibacillaceae</taxon>
        <taxon>Paenibacillus</taxon>
    </lineage>
</organism>
<keyword evidence="2" id="KW-1185">Reference proteome</keyword>
<name>A0ABW5QR66_9BACL</name>